<reference evidence="2" key="1">
    <citation type="submission" date="2014-01" db="EMBL/GenBank/DDBJ databases">
        <title>The Genome Sequence of Fusobacterium nucleatum 13_3C.</title>
        <authorList>
            <consortium name="The Broad Institute Genomics Platform"/>
            <person name="Earl A."/>
            <person name="Allen-Vercoe E."/>
            <person name="Daigneault M."/>
            <person name="Young S.K."/>
            <person name="Zeng Q."/>
            <person name="Gargeya S."/>
            <person name="Fitzgerald M."/>
            <person name="Abouelleil A."/>
            <person name="Alvarado L."/>
            <person name="Chapman S.B."/>
            <person name="Gainer-Dewar J."/>
            <person name="Goldberg J."/>
            <person name="Griggs A."/>
            <person name="Gujja S."/>
            <person name="Hansen M."/>
            <person name="Howarth C."/>
            <person name="Imamovic A."/>
            <person name="Ireland A."/>
            <person name="Larimer J."/>
            <person name="McCowan C."/>
            <person name="Murphy C."/>
            <person name="Pearson M."/>
            <person name="Poon T.W."/>
            <person name="Priest M."/>
            <person name="Roberts A."/>
            <person name="Saif S."/>
            <person name="Shea T."/>
            <person name="Sykes S."/>
            <person name="Wortman J."/>
            <person name="Nusbaum C."/>
            <person name="Birren B."/>
        </authorList>
    </citation>
    <scope>NUCLEOTIDE SEQUENCE [LARGE SCALE GENOMIC DNA]</scope>
    <source>
        <strain evidence="2">13_3C</strain>
    </source>
</reference>
<sequence>MKKKELKTPTILLNIEALKNNIKNYQKLCTENKKELWPMIKTHKSMEIVEMQINEGATGVLCGTLDEAEACCEKGIKKIMYAYPVASEENIKRIIEISKKTDFIIRLDSLEAAIKINKMAEVENVVVSYSIIVDSGLHRFGLSLKNLLNFTEELKKLKNLKLRGISSHPGHVYSSICEEDIHKYVLDECETLKQAKDILEKEGYHLEYITSGSTPTFIEAVKDLNINVYHPGNYVFLDSIQYHSCSTANLCTYYTVVDGDDVIKSIKVDARGNSVKRI</sequence>
<dbReference type="InterPro" id="IPR001608">
    <property type="entry name" value="Ala_racemase_N"/>
</dbReference>
<dbReference type="Gene3D" id="2.40.37.20">
    <property type="entry name" value="D-serine dehydratase-like domain"/>
    <property type="match status" value="1"/>
</dbReference>
<evidence type="ECO:0000259" key="1">
    <source>
        <dbReference type="Pfam" id="PF01168"/>
    </source>
</evidence>
<dbReference type="EMBL" id="JAOZ01000005">
    <property type="protein sequence ID" value="ETZ29199.1"/>
    <property type="molecule type" value="Genomic_DNA"/>
</dbReference>
<dbReference type="HOGENOM" id="CLU_031639_2_1_0"/>
<dbReference type="Pfam" id="PF01168">
    <property type="entry name" value="Ala_racemase_N"/>
    <property type="match status" value="1"/>
</dbReference>
<evidence type="ECO:0000313" key="2">
    <source>
        <dbReference type="EMBL" id="ETZ29199.1"/>
    </source>
</evidence>
<dbReference type="AlphaFoldDB" id="X7S835"/>
<organism evidence="2">
    <name type="scientific">Fusobacterium nucleatum 13_3C</name>
    <dbReference type="NCBI Taxonomy" id="1357398"/>
    <lineage>
        <taxon>Bacteria</taxon>
        <taxon>Fusobacteriati</taxon>
        <taxon>Fusobacteriota</taxon>
        <taxon>Fusobacteriia</taxon>
        <taxon>Fusobacteriales</taxon>
        <taxon>Fusobacteriaceae</taxon>
        <taxon>Fusobacterium</taxon>
    </lineage>
</organism>
<gene>
    <name evidence="2" type="ORF">HMPREF2085_00545</name>
</gene>
<feature type="domain" description="Alanine racemase N-terminal" evidence="1">
    <location>
        <begin position="14"/>
        <end position="237"/>
    </location>
</feature>
<dbReference type="InterPro" id="IPR042208">
    <property type="entry name" value="D-ser_dehydrat-like_sf"/>
</dbReference>
<protein>
    <recommendedName>
        <fullName evidence="1">Alanine racemase N-terminal domain-containing protein</fullName>
    </recommendedName>
</protein>
<accession>X7S835</accession>
<dbReference type="PANTHER" id="PTHR28004">
    <property type="entry name" value="ZGC:162816-RELATED"/>
    <property type="match status" value="1"/>
</dbReference>
<dbReference type="Gene3D" id="3.20.20.10">
    <property type="entry name" value="Alanine racemase"/>
    <property type="match status" value="1"/>
</dbReference>
<dbReference type="SUPFAM" id="SSF51419">
    <property type="entry name" value="PLP-binding barrel"/>
    <property type="match status" value="1"/>
</dbReference>
<dbReference type="GO" id="GO:0036088">
    <property type="term" value="P:D-serine catabolic process"/>
    <property type="evidence" value="ECO:0007669"/>
    <property type="project" value="TreeGrafter"/>
</dbReference>
<dbReference type="PATRIC" id="fig|1357398.3.peg.529"/>
<dbReference type="GO" id="GO:0008721">
    <property type="term" value="F:D-serine ammonia-lyase activity"/>
    <property type="evidence" value="ECO:0007669"/>
    <property type="project" value="TreeGrafter"/>
</dbReference>
<dbReference type="OrthoDB" id="9788869at2"/>
<proteinExistence type="predicted"/>
<dbReference type="InterPro" id="IPR051466">
    <property type="entry name" value="D-amino_acid_metab_enzyme"/>
</dbReference>
<dbReference type="PANTHER" id="PTHR28004:SF2">
    <property type="entry name" value="D-SERINE DEHYDRATASE"/>
    <property type="match status" value="1"/>
</dbReference>
<comment type="caution">
    <text evidence="2">The sequence shown here is derived from an EMBL/GenBank/DDBJ whole genome shotgun (WGS) entry which is preliminary data.</text>
</comment>
<name>X7S835_FUSNU</name>
<dbReference type="InterPro" id="IPR029066">
    <property type="entry name" value="PLP-binding_barrel"/>
</dbReference>